<feature type="repeat" description="TPR" evidence="3">
    <location>
        <begin position="811"/>
        <end position="844"/>
    </location>
</feature>
<evidence type="ECO:0000256" key="1">
    <source>
        <dbReference type="ARBA" id="ARBA00022737"/>
    </source>
</evidence>
<dbReference type="AlphaFoldDB" id="A0A8H7E8L4"/>
<proteinExistence type="predicted"/>
<feature type="region of interest" description="Disordered" evidence="5">
    <location>
        <begin position="1028"/>
        <end position="1225"/>
    </location>
</feature>
<keyword evidence="1" id="KW-0677">Repeat</keyword>
<keyword evidence="7" id="KW-1185">Reference proteome</keyword>
<sequence length="1263" mass="141586">MAPLTNGMANWSQDSVQNNQTIQSSRFSDIPPAIDIPVFGEDDQAVEVNLEELLDDTTELCQVMENEKSAKNLWITIAMAYAKQQQNDHAIDILHKGLISLGRSGPKDKIGLLGCLCWLYLLKSRHAPRVPPESQLVSEAKTKDHFLREATTAINDASRLNPAFPPLYLARGVLSLLRASLQSSSKSGPGTGDVERLESLRQALKCFEDAFKSSGRRNMMAVLGRARVQYLQGKYADSLQSYQEVLSKMPSLTDPDPRIGIGCCLWQLGFKENAKLSWERSLALNAKSKVANALLGIYYLSESSKYNASDPQFGPLYRKAMTEYTQQAYKIDKNFPLSCATFANYFLLTTRYQTVEPLARKAIEQTDVNAIASDGWFTLARKEHELEDYSKANDYYNRADQARGGLDKGYLPAKFGVVQALVQMQDLDGAKFRLEKLLQSSKSLEAMTLLGCLYAEEVFAAQTSPTKEDKFAEAKKAIYFLEVVRKSWNDEKIKAKPDESVLLYLARLYEVTQPIESMKCLQLVEQLQLEKIDEADKPQLTDDAALYLSQLREHLPPQLLNNMACFHYASESYDTALETFQIALNACVKTTEKQEAENADPNNPSTEADNTDTDALVTTISYNLARTYESLSLLPEAQKVYEGLLARHPDYTDASARLTYIALRESPTSEGPKRMSSLYQSDNTNVEVRALMGWYLNRSKRRTNNIAEDQEQRHYKHTLQGYDKHDKYSLTGMGNIYLLTARDMPRSTDVEKDKRRKMYEKAVEFFDKALQLDPRNAYAAQGIAIALVDDKKDYSSAVQIFARVRDTIRDASVHINLGHVYAELRQYQRSIENYEIALKKDGRNSENAQILACLSRVWLLKGKADKSYNTMTTALSYSQRALAAQPEMVHLQFNIAFVQFQIAQLINSLPETQRTIEEVQDAAAGLEDAIQTFQTIAKVKQPPYPRSALEQRAAMGKNTMRKQLERAERAQKEYEERNQEKLALARGRREEELRQREEDARRRREEEEERQKRVGEERRRMIEMTQRITEQQVAEQAAREAAEWTEDEATGERVKRKDLKKKAGGKGKKRKGGDDVDDFIDNDGDGSGNDLRSEKSHSRTPRSDTAERQPKGSKRRRLDRKGKGAKTTKFKSSEIVVESESEGDAAIAATAGTGAITPADTPGTTNDNDGGRGGSINEDEDEDAAPVASRPPRKRKQHRMIADDDDEEAYDLGRGGHASAALPEVDDMGVGNAASSTNIDIASAAMAAMAADGNGDVDTPGSE</sequence>
<keyword evidence="2 3" id="KW-0802">TPR repeat</keyword>
<dbReference type="GO" id="GO:0000993">
    <property type="term" value="F:RNA polymerase II complex binding"/>
    <property type="evidence" value="ECO:0007669"/>
    <property type="project" value="TreeGrafter"/>
</dbReference>
<dbReference type="FunFam" id="1.25.40.10:FF:000250">
    <property type="entry name" value="RNA polymerase II transcription elongation factor"/>
    <property type="match status" value="1"/>
</dbReference>
<dbReference type="GO" id="GO:0006355">
    <property type="term" value="P:regulation of DNA-templated transcription"/>
    <property type="evidence" value="ECO:0007669"/>
    <property type="project" value="InterPro"/>
</dbReference>
<evidence type="ECO:0000256" key="3">
    <source>
        <dbReference type="PROSITE-ProRule" id="PRU00339"/>
    </source>
</evidence>
<dbReference type="Gene3D" id="1.25.40.10">
    <property type="entry name" value="Tetratricopeptide repeat domain"/>
    <property type="match status" value="5"/>
</dbReference>
<feature type="compositionally biased region" description="Basic and acidic residues" evidence="5">
    <location>
        <begin position="962"/>
        <end position="980"/>
    </location>
</feature>
<gene>
    <name evidence="6" type="ORF">GJ744_000219</name>
</gene>
<keyword evidence="4" id="KW-0175">Coiled coil</keyword>
<feature type="compositionally biased region" description="Acidic residues" evidence="5">
    <location>
        <begin position="1075"/>
        <end position="1084"/>
    </location>
</feature>
<dbReference type="InterPro" id="IPR011990">
    <property type="entry name" value="TPR-like_helical_dom_sf"/>
</dbReference>
<evidence type="ECO:0000313" key="6">
    <source>
        <dbReference type="EMBL" id="KAF7514449.1"/>
    </source>
</evidence>
<dbReference type="EMBL" id="JAACFV010000001">
    <property type="protein sequence ID" value="KAF7514449.1"/>
    <property type="molecule type" value="Genomic_DNA"/>
</dbReference>
<protein>
    <recommendedName>
        <fullName evidence="8">Tetratricopeptide repeat protein 1</fullName>
    </recommendedName>
</protein>
<evidence type="ECO:0000256" key="2">
    <source>
        <dbReference type="ARBA" id="ARBA00022803"/>
    </source>
</evidence>
<evidence type="ECO:0000313" key="7">
    <source>
        <dbReference type="Proteomes" id="UP000606974"/>
    </source>
</evidence>
<feature type="compositionally biased region" description="Low complexity" evidence="5">
    <location>
        <begin position="1144"/>
        <end position="1168"/>
    </location>
</feature>
<dbReference type="PANTHER" id="PTHR14027:SF2">
    <property type="entry name" value="RNA POLYMERASE-ASSOCIATED PROTEIN CTR9 HOMOLOG"/>
    <property type="match status" value="1"/>
</dbReference>
<feature type="region of interest" description="Disordered" evidence="5">
    <location>
        <begin position="953"/>
        <end position="1015"/>
    </location>
</feature>
<accession>A0A8H7E8L4</accession>
<feature type="compositionally biased region" description="Basic residues" evidence="5">
    <location>
        <begin position="1056"/>
        <end position="1071"/>
    </location>
</feature>
<dbReference type="GO" id="GO:0016593">
    <property type="term" value="C:Cdc73/Paf1 complex"/>
    <property type="evidence" value="ECO:0007669"/>
    <property type="project" value="TreeGrafter"/>
</dbReference>
<dbReference type="SMART" id="SM00028">
    <property type="entry name" value="TPR"/>
    <property type="match status" value="7"/>
</dbReference>
<dbReference type="InterPro" id="IPR031101">
    <property type="entry name" value="Ctr9"/>
</dbReference>
<dbReference type="Proteomes" id="UP000606974">
    <property type="component" value="Unassembled WGS sequence"/>
</dbReference>
<feature type="compositionally biased region" description="Basic and acidic residues" evidence="5">
    <location>
        <begin position="987"/>
        <end position="1015"/>
    </location>
</feature>
<dbReference type="PANTHER" id="PTHR14027">
    <property type="entry name" value="RNA POLYMERASE-ASSOCIATED PROTEIN CTR9"/>
    <property type="match status" value="1"/>
</dbReference>
<name>A0A8H7E8L4_9EURO</name>
<feature type="coiled-coil region" evidence="4">
    <location>
        <begin position="902"/>
        <end position="929"/>
    </location>
</feature>
<reference evidence="6" key="1">
    <citation type="submission" date="2020-02" db="EMBL/GenBank/DDBJ databases">
        <authorList>
            <person name="Palmer J.M."/>
        </authorList>
    </citation>
    <scope>NUCLEOTIDE SEQUENCE</scope>
    <source>
        <strain evidence="6">EPUS1.4</strain>
        <tissue evidence="6">Thallus</tissue>
    </source>
</reference>
<feature type="compositionally biased region" description="Basic and acidic residues" evidence="5">
    <location>
        <begin position="1091"/>
        <end position="1110"/>
    </location>
</feature>
<comment type="caution">
    <text evidence="6">The sequence shown here is derived from an EMBL/GenBank/DDBJ whole genome shotgun (WGS) entry which is preliminary data.</text>
</comment>
<dbReference type="OrthoDB" id="343875at2759"/>
<evidence type="ECO:0000256" key="4">
    <source>
        <dbReference type="SAM" id="Coils"/>
    </source>
</evidence>
<dbReference type="Pfam" id="PF13432">
    <property type="entry name" value="TPR_16"/>
    <property type="match status" value="1"/>
</dbReference>
<dbReference type="PROSITE" id="PS50005">
    <property type="entry name" value="TPR"/>
    <property type="match status" value="1"/>
</dbReference>
<evidence type="ECO:0000256" key="5">
    <source>
        <dbReference type="SAM" id="MobiDB-lite"/>
    </source>
</evidence>
<dbReference type="GO" id="GO:0006368">
    <property type="term" value="P:transcription elongation by RNA polymerase II"/>
    <property type="evidence" value="ECO:0007669"/>
    <property type="project" value="TreeGrafter"/>
</dbReference>
<feature type="compositionally biased region" description="Basic residues" evidence="5">
    <location>
        <begin position="1111"/>
        <end position="1129"/>
    </location>
</feature>
<evidence type="ECO:0008006" key="8">
    <source>
        <dbReference type="Google" id="ProtNLM"/>
    </source>
</evidence>
<organism evidence="6 7">
    <name type="scientific">Endocarpon pusillum</name>
    <dbReference type="NCBI Taxonomy" id="364733"/>
    <lineage>
        <taxon>Eukaryota</taxon>
        <taxon>Fungi</taxon>
        <taxon>Dikarya</taxon>
        <taxon>Ascomycota</taxon>
        <taxon>Pezizomycotina</taxon>
        <taxon>Eurotiomycetes</taxon>
        <taxon>Chaetothyriomycetidae</taxon>
        <taxon>Verrucariales</taxon>
        <taxon>Verrucariaceae</taxon>
        <taxon>Endocarpon</taxon>
    </lineage>
</organism>
<dbReference type="SUPFAM" id="SSF48452">
    <property type="entry name" value="TPR-like"/>
    <property type="match status" value="3"/>
</dbReference>
<dbReference type="InterPro" id="IPR019734">
    <property type="entry name" value="TPR_rpt"/>
</dbReference>